<feature type="domain" description="EAL" evidence="4">
    <location>
        <begin position="625"/>
        <end position="879"/>
    </location>
</feature>
<evidence type="ECO:0000313" key="6">
    <source>
        <dbReference type="EMBL" id="MCG6656192.1"/>
    </source>
</evidence>
<evidence type="ECO:0000259" key="4">
    <source>
        <dbReference type="PROSITE" id="PS50883"/>
    </source>
</evidence>
<dbReference type="Pfam" id="PF13426">
    <property type="entry name" value="PAS_9"/>
    <property type="match status" value="1"/>
</dbReference>
<dbReference type="SUPFAM" id="SSF55073">
    <property type="entry name" value="Nucleotide cyclase"/>
    <property type="match status" value="1"/>
</dbReference>
<dbReference type="Gene3D" id="3.20.20.450">
    <property type="entry name" value="EAL domain"/>
    <property type="match status" value="1"/>
</dbReference>
<dbReference type="CDD" id="cd01948">
    <property type="entry name" value="EAL"/>
    <property type="match status" value="1"/>
</dbReference>
<dbReference type="PROSITE" id="PS50113">
    <property type="entry name" value="PAC"/>
    <property type="match status" value="1"/>
</dbReference>
<dbReference type="InterPro" id="IPR001610">
    <property type="entry name" value="PAC"/>
</dbReference>
<name>A0ABS9P321_9GAMM</name>
<keyword evidence="7" id="KW-1185">Reference proteome</keyword>
<dbReference type="PROSITE" id="PS50112">
    <property type="entry name" value="PAS"/>
    <property type="match status" value="1"/>
</dbReference>
<dbReference type="SMART" id="SM00052">
    <property type="entry name" value="EAL"/>
    <property type="match status" value="1"/>
</dbReference>
<feature type="transmembrane region" description="Helical" evidence="1">
    <location>
        <begin position="274"/>
        <end position="296"/>
    </location>
</feature>
<dbReference type="EMBL" id="JABFUC010000001">
    <property type="protein sequence ID" value="MCG6656192.1"/>
    <property type="molecule type" value="Genomic_DNA"/>
</dbReference>
<keyword evidence="1" id="KW-0472">Membrane</keyword>
<dbReference type="PROSITE" id="PS50887">
    <property type="entry name" value="GGDEF"/>
    <property type="match status" value="1"/>
</dbReference>
<feature type="domain" description="PAS" evidence="2">
    <location>
        <begin position="336"/>
        <end position="367"/>
    </location>
</feature>
<dbReference type="InterPro" id="IPR035965">
    <property type="entry name" value="PAS-like_dom_sf"/>
</dbReference>
<sequence length="884" mass="98451">MLGLLVVMVWALMERYERDLDEARDKTLAHGELVAEWATGAFTSIDNTLSGLANLFALSLEGGDRIDEPLVEAFETLVSQRQRNLPFLDAIGIIGHTGDTLYSTGSPGFPGHDAGERAFIRDFLQSPEAALESVYWDPEAGDHRMLYLRRMFDAEGRFTGVAAARLDLFFFTHALQRIQLGAGESIAFIDSDMRLIARRPGVQGMSATEALGMTVDAPAVAEVIDEPNGHTVILTSPLDGDRRIFGISRLEGLPFSVIVGHSTASVLADWRQKVMVLTLGWLTIAVLGLFILLHYLRLSRTEADLHRSEEQLWEINRSLQAELRIADMAFDTHLGMFITDAQGIIQKVNRTFESITGYGAEEVLGRNPRLLNSGRHDAAFYRDMWTTIHSRGSWQGEVWNRRKNGDTYPQWVTISAVRTDSGETTHYVATLSDMTLRRAAEQEAHRLAFYDPLTGLPNRRMMLDRADQAIHKARHSEHQGALMFIDLDGFKHINDSLGHQQGDELLQRVAERVAEASRESDLVARLGGDEFAVLLEDLGGSIDEASKVAERVASKLLGSLAEPFRLGVDRYQLSGSIGITLLDDGSQSVEDCLQQAEMAMYQAKQAGRNTLRFFDPVMQAVAVRRAMLESDLRQAVSRDQLRLFYQPQVDERERITGVEALLRWEHPDYGMVPPGDFIAVAEESYLIVTIGAWVLETACRQLARWSSEPDKAGLTMAVNISPHQFQQPDFVADLEAILDRTGARPQRLKLELTESVFMEEPDVAKATMNRLRAMGIRFSLDDFGTGYSSLSYLNRLPLDQLKIDQSFVRTLFKDPANRVISASIISLGSNLGLEVIAEGVETQAHCDWLAEHGCTAYQGYLFARPLPLEALTALLERSTCAAGH</sequence>
<dbReference type="InterPro" id="IPR000160">
    <property type="entry name" value="GGDEF_dom"/>
</dbReference>
<dbReference type="PANTHER" id="PTHR44757">
    <property type="entry name" value="DIGUANYLATE CYCLASE DGCP"/>
    <property type="match status" value="1"/>
</dbReference>
<gene>
    <name evidence="6" type="ORF">HOP52_00145</name>
</gene>
<evidence type="ECO:0000256" key="1">
    <source>
        <dbReference type="SAM" id="Phobius"/>
    </source>
</evidence>
<comment type="caution">
    <text evidence="6">The sequence shown here is derived from an EMBL/GenBank/DDBJ whole genome shotgun (WGS) entry which is preliminary data.</text>
</comment>
<evidence type="ECO:0000313" key="7">
    <source>
        <dbReference type="Proteomes" id="UP000814385"/>
    </source>
</evidence>
<dbReference type="InterPro" id="IPR035919">
    <property type="entry name" value="EAL_sf"/>
</dbReference>
<dbReference type="CDD" id="cd00130">
    <property type="entry name" value="PAS"/>
    <property type="match status" value="1"/>
</dbReference>
<dbReference type="Gene3D" id="3.30.450.20">
    <property type="entry name" value="PAS domain"/>
    <property type="match status" value="3"/>
</dbReference>
<organism evidence="6 7">
    <name type="scientific">Billgrantia campisalis</name>
    <dbReference type="NCBI Taxonomy" id="74661"/>
    <lineage>
        <taxon>Bacteria</taxon>
        <taxon>Pseudomonadati</taxon>
        <taxon>Pseudomonadota</taxon>
        <taxon>Gammaproteobacteria</taxon>
        <taxon>Oceanospirillales</taxon>
        <taxon>Halomonadaceae</taxon>
        <taxon>Billgrantia</taxon>
    </lineage>
</organism>
<dbReference type="InterPro" id="IPR000014">
    <property type="entry name" value="PAS"/>
</dbReference>
<dbReference type="InterPro" id="IPR001633">
    <property type="entry name" value="EAL_dom"/>
</dbReference>
<proteinExistence type="predicted"/>
<dbReference type="InterPro" id="IPR054327">
    <property type="entry name" value="His-kinase-like_sensor"/>
</dbReference>
<dbReference type="CDD" id="cd12915">
    <property type="entry name" value="PDC2_DGC_like"/>
    <property type="match status" value="1"/>
</dbReference>
<dbReference type="SMART" id="SM00086">
    <property type="entry name" value="PAC"/>
    <property type="match status" value="1"/>
</dbReference>
<reference evidence="6 7" key="1">
    <citation type="submission" date="2020-05" db="EMBL/GenBank/DDBJ databases">
        <title>Comparative genomic analysis of denitrifying bacteria from Halomonas genus.</title>
        <authorList>
            <person name="Wang L."/>
            <person name="Shao Z."/>
        </authorList>
    </citation>
    <scope>NUCLEOTIDE SEQUENCE [LARGE SCALE GENOMIC DNA]</scope>
    <source>
        <strain evidence="6 7">A4</strain>
    </source>
</reference>
<evidence type="ECO:0000259" key="3">
    <source>
        <dbReference type="PROSITE" id="PS50113"/>
    </source>
</evidence>
<dbReference type="InterPro" id="IPR052155">
    <property type="entry name" value="Biofilm_reg_signaling"/>
</dbReference>
<dbReference type="NCBIfam" id="TIGR00229">
    <property type="entry name" value="sensory_box"/>
    <property type="match status" value="1"/>
</dbReference>
<dbReference type="Proteomes" id="UP000814385">
    <property type="component" value="Unassembled WGS sequence"/>
</dbReference>
<dbReference type="Pfam" id="PF00990">
    <property type="entry name" value="GGDEF"/>
    <property type="match status" value="1"/>
</dbReference>
<dbReference type="SUPFAM" id="SSF141868">
    <property type="entry name" value="EAL domain-like"/>
    <property type="match status" value="1"/>
</dbReference>
<accession>A0ABS9P321</accession>
<feature type="domain" description="GGDEF" evidence="5">
    <location>
        <begin position="478"/>
        <end position="616"/>
    </location>
</feature>
<protein>
    <submittedName>
        <fullName evidence="6">EAL domain-containing protein</fullName>
    </submittedName>
</protein>
<dbReference type="InterPro" id="IPR029787">
    <property type="entry name" value="Nucleotide_cyclase"/>
</dbReference>
<keyword evidence="1" id="KW-0812">Transmembrane</keyword>
<feature type="domain" description="PAC" evidence="3">
    <location>
        <begin position="394"/>
        <end position="446"/>
    </location>
</feature>
<dbReference type="Pfam" id="PF00563">
    <property type="entry name" value="EAL"/>
    <property type="match status" value="1"/>
</dbReference>
<dbReference type="SUPFAM" id="SSF55785">
    <property type="entry name" value="PYP-like sensor domain (PAS domain)"/>
    <property type="match status" value="1"/>
</dbReference>
<dbReference type="PROSITE" id="PS50883">
    <property type="entry name" value="EAL"/>
    <property type="match status" value="1"/>
</dbReference>
<dbReference type="PANTHER" id="PTHR44757:SF2">
    <property type="entry name" value="BIOFILM ARCHITECTURE MAINTENANCE PROTEIN MBAA"/>
    <property type="match status" value="1"/>
</dbReference>
<dbReference type="NCBIfam" id="TIGR00254">
    <property type="entry name" value="GGDEF"/>
    <property type="match status" value="1"/>
</dbReference>
<dbReference type="InterPro" id="IPR000700">
    <property type="entry name" value="PAS-assoc_C"/>
</dbReference>
<dbReference type="Pfam" id="PF22588">
    <property type="entry name" value="dCache_1_like"/>
    <property type="match status" value="1"/>
</dbReference>
<dbReference type="CDD" id="cd12914">
    <property type="entry name" value="PDC1_DGC_like"/>
    <property type="match status" value="1"/>
</dbReference>
<dbReference type="SMART" id="SM00091">
    <property type="entry name" value="PAS"/>
    <property type="match status" value="1"/>
</dbReference>
<dbReference type="CDD" id="cd01949">
    <property type="entry name" value="GGDEF"/>
    <property type="match status" value="1"/>
</dbReference>
<keyword evidence="1" id="KW-1133">Transmembrane helix</keyword>
<evidence type="ECO:0000259" key="2">
    <source>
        <dbReference type="PROSITE" id="PS50112"/>
    </source>
</evidence>
<dbReference type="InterPro" id="IPR043128">
    <property type="entry name" value="Rev_trsase/Diguanyl_cyclase"/>
</dbReference>
<dbReference type="Gene3D" id="3.30.70.270">
    <property type="match status" value="1"/>
</dbReference>
<dbReference type="SMART" id="SM00267">
    <property type="entry name" value="GGDEF"/>
    <property type="match status" value="1"/>
</dbReference>
<evidence type="ECO:0000259" key="5">
    <source>
        <dbReference type="PROSITE" id="PS50887"/>
    </source>
</evidence>